<dbReference type="Proteomes" id="UP001460270">
    <property type="component" value="Unassembled WGS sequence"/>
</dbReference>
<reference evidence="3" key="1">
    <citation type="submission" date="2024-04" db="EMBL/GenBank/DDBJ databases">
        <title>Salinicola lusitanus LLJ914,a marine bacterium isolated from the Okinawa Trough.</title>
        <authorList>
            <person name="Li J."/>
        </authorList>
    </citation>
    <scope>NUCLEOTIDE SEQUENCE [LARGE SCALE GENOMIC DNA]</scope>
</reference>
<sequence length="118" mass="12311">MQSTCHDVPEVDGAGAEAAVPCSFIDSEVPSSSSCCSSTPVCADVPPSSPKVVVEEADPASQVSGSGCTSQASVDDEDDVPITDIYLPPEDKTWVYSPLHYTGSESDVVPDGDWEKET</sequence>
<dbReference type="EMBL" id="JBBPFD010000018">
    <property type="protein sequence ID" value="KAK7889228.1"/>
    <property type="molecule type" value="Genomic_DNA"/>
</dbReference>
<keyword evidence="3" id="KW-1185">Reference proteome</keyword>
<proteinExistence type="predicted"/>
<name>A0AAW0N3X3_9GOBI</name>
<dbReference type="AlphaFoldDB" id="A0AAW0N3X3"/>
<accession>A0AAW0N3X3</accession>
<evidence type="ECO:0000313" key="3">
    <source>
        <dbReference type="Proteomes" id="UP001460270"/>
    </source>
</evidence>
<comment type="caution">
    <text evidence="2">The sequence shown here is derived from an EMBL/GenBank/DDBJ whole genome shotgun (WGS) entry which is preliminary data.</text>
</comment>
<evidence type="ECO:0000313" key="2">
    <source>
        <dbReference type="EMBL" id="KAK7889228.1"/>
    </source>
</evidence>
<organism evidence="2 3">
    <name type="scientific">Mugilogobius chulae</name>
    <name type="common">yellowstripe goby</name>
    <dbReference type="NCBI Taxonomy" id="88201"/>
    <lineage>
        <taxon>Eukaryota</taxon>
        <taxon>Metazoa</taxon>
        <taxon>Chordata</taxon>
        <taxon>Craniata</taxon>
        <taxon>Vertebrata</taxon>
        <taxon>Euteleostomi</taxon>
        <taxon>Actinopterygii</taxon>
        <taxon>Neopterygii</taxon>
        <taxon>Teleostei</taxon>
        <taxon>Neoteleostei</taxon>
        <taxon>Acanthomorphata</taxon>
        <taxon>Gobiaria</taxon>
        <taxon>Gobiiformes</taxon>
        <taxon>Gobioidei</taxon>
        <taxon>Gobiidae</taxon>
        <taxon>Gobionellinae</taxon>
        <taxon>Mugilogobius</taxon>
    </lineage>
</organism>
<feature type="region of interest" description="Disordered" evidence="1">
    <location>
        <begin position="47"/>
        <end position="84"/>
    </location>
</feature>
<protein>
    <submittedName>
        <fullName evidence="2">Uncharacterized protein</fullName>
    </submittedName>
</protein>
<feature type="compositionally biased region" description="Polar residues" evidence="1">
    <location>
        <begin position="61"/>
        <end position="73"/>
    </location>
</feature>
<gene>
    <name evidence="2" type="ORF">WMY93_024788</name>
</gene>
<evidence type="ECO:0000256" key="1">
    <source>
        <dbReference type="SAM" id="MobiDB-lite"/>
    </source>
</evidence>